<accession>A0ABP0RR43</accession>
<dbReference type="EMBL" id="CAXAMN010026461">
    <property type="protein sequence ID" value="CAK9103113.1"/>
    <property type="molecule type" value="Genomic_DNA"/>
</dbReference>
<reference evidence="3 4" key="1">
    <citation type="submission" date="2024-02" db="EMBL/GenBank/DDBJ databases">
        <authorList>
            <person name="Chen Y."/>
            <person name="Shah S."/>
            <person name="Dougan E. K."/>
            <person name="Thang M."/>
            <person name="Chan C."/>
        </authorList>
    </citation>
    <scope>NUCLEOTIDE SEQUENCE [LARGE SCALE GENOMIC DNA]</scope>
</reference>
<organism evidence="3 4">
    <name type="scientific">Durusdinium trenchii</name>
    <dbReference type="NCBI Taxonomy" id="1381693"/>
    <lineage>
        <taxon>Eukaryota</taxon>
        <taxon>Sar</taxon>
        <taxon>Alveolata</taxon>
        <taxon>Dinophyceae</taxon>
        <taxon>Suessiales</taxon>
        <taxon>Symbiodiniaceae</taxon>
        <taxon>Durusdinium</taxon>
    </lineage>
</organism>
<feature type="compositionally biased region" description="Low complexity" evidence="1">
    <location>
        <begin position="1"/>
        <end position="21"/>
    </location>
</feature>
<name>A0ABP0RR43_9DINO</name>
<dbReference type="InterPro" id="IPR007314">
    <property type="entry name" value="Cofac_haem-bd_dom"/>
</dbReference>
<dbReference type="SUPFAM" id="SSF159501">
    <property type="entry name" value="EreA/ChaN-like"/>
    <property type="match status" value="1"/>
</dbReference>
<sequence length="515" mass="56358">MLARSAVPSAAPATPTLASARRAQRTPRRAWGAGGCWPWVAGFSALASQMRPGPKSSQALRRLGRMAMSSKLSGTRRGLSLGIASAGLAGPATAEAPAPAEPMRQLFRVAPAASGSAPKKLSRTSSEFPQELADDCDVVILGEHHNSSSDHSMEADFTREFTKERGRRAGIPPAVGLEMVEQQFQPILDSFGRGEMTVKDLYEATEWSKRWVWPFDLYAPVFEAARQNGSPLVALNPATEVRRRLPLEGLRALTQEDRGLYLPDAVGFAATLREPAFRSYADLVVMPSYDTHVAGEWLGSRDETVATPQNFLSARVFRDEAMAYAAWRYLNKDQRRGMLLIVGCDHVRYDFGIPARLKRLGSGSTRWQAERPLLLHSAKSATSAVQGQLAAGEVFQAEADGEALKLQDQRGFVLPDKDTGAFPCSLVEGRKLKITTVLLNPTAQEVAHRLATELSLCLPLIFGRIVAKDPGFHLQHQPVSMLQASRPADAPNGTCRQRTPRAQRWQTIFGQKPRS</sequence>
<evidence type="ECO:0000313" key="4">
    <source>
        <dbReference type="Proteomes" id="UP001642484"/>
    </source>
</evidence>
<keyword evidence="4" id="KW-1185">Reference proteome</keyword>
<comment type="caution">
    <text evidence="3">The sequence shown here is derived from an EMBL/GenBank/DDBJ whole genome shotgun (WGS) entry which is preliminary data.</text>
</comment>
<feature type="region of interest" description="Disordered" evidence="1">
    <location>
        <begin position="1"/>
        <end position="30"/>
    </location>
</feature>
<gene>
    <name evidence="3" type="ORF">CCMP2556_LOCUS48456</name>
</gene>
<evidence type="ECO:0000259" key="2">
    <source>
        <dbReference type="Pfam" id="PF04187"/>
    </source>
</evidence>
<proteinExistence type="predicted"/>
<evidence type="ECO:0000256" key="1">
    <source>
        <dbReference type="SAM" id="MobiDB-lite"/>
    </source>
</evidence>
<dbReference type="CDD" id="cd14727">
    <property type="entry name" value="ChanN-like"/>
    <property type="match status" value="1"/>
</dbReference>
<dbReference type="Gene3D" id="3.40.50.11550">
    <property type="match status" value="1"/>
</dbReference>
<evidence type="ECO:0000313" key="3">
    <source>
        <dbReference type="EMBL" id="CAK9103113.1"/>
    </source>
</evidence>
<dbReference type="Pfam" id="PF04187">
    <property type="entry name" value="Cofac_haem_bdg"/>
    <property type="match status" value="1"/>
</dbReference>
<feature type="domain" description="Haem-binding uptake Tiki superfamily ChaN" evidence="2">
    <location>
        <begin position="135"/>
        <end position="357"/>
    </location>
</feature>
<protein>
    <recommendedName>
        <fullName evidence="2">Haem-binding uptake Tiki superfamily ChaN domain-containing protein</fullName>
    </recommendedName>
</protein>
<dbReference type="Proteomes" id="UP001642484">
    <property type="component" value="Unassembled WGS sequence"/>
</dbReference>